<keyword evidence="2" id="KW-1133">Transmembrane helix</keyword>
<evidence type="ECO:0000256" key="1">
    <source>
        <dbReference type="SAM" id="MobiDB-lite"/>
    </source>
</evidence>
<feature type="region of interest" description="Disordered" evidence="1">
    <location>
        <begin position="721"/>
        <end position="741"/>
    </location>
</feature>
<feature type="transmembrane region" description="Helical" evidence="2">
    <location>
        <begin position="49"/>
        <end position="70"/>
    </location>
</feature>
<organism evidence="3 4">
    <name type="scientific">Parathielavia hyrcaniae</name>
    <dbReference type="NCBI Taxonomy" id="113614"/>
    <lineage>
        <taxon>Eukaryota</taxon>
        <taxon>Fungi</taxon>
        <taxon>Dikarya</taxon>
        <taxon>Ascomycota</taxon>
        <taxon>Pezizomycotina</taxon>
        <taxon>Sordariomycetes</taxon>
        <taxon>Sordariomycetidae</taxon>
        <taxon>Sordariales</taxon>
        <taxon>Chaetomiaceae</taxon>
        <taxon>Parathielavia</taxon>
    </lineage>
</organism>
<feature type="compositionally biased region" description="Polar residues" evidence="1">
    <location>
        <begin position="306"/>
        <end position="321"/>
    </location>
</feature>
<reference evidence="3" key="1">
    <citation type="journal article" date="2023" name="Mol. Phylogenet. Evol.">
        <title>Genome-scale phylogeny and comparative genomics of the fungal order Sordariales.</title>
        <authorList>
            <person name="Hensen N."/>
            <person name="Bonometti L."/>
            <person name="Westerberg I."/>
            <person name="Brannstrom I.O."/>
            <person name="Guillou S."/>
            <person name="Cros-Aarteil S."/>
            <person name="Calhoun S."/>
            <person name="Haridas S."/>
            <person name="Kuo A."/>
            <person name="Mondo S."/>
            <person name="Pangilinan J."/>
            <person name="Riley R."/>
            <person name="LaButti K."/>
            <person name="Andreopoulos B."/>
            <person name="Lipzen A."/>
            <person name="Chen C."/>
            <person name="Yan M."/>
            <person name="Daum C."/>
            <person name="Ng V."/>
            <person name="Clum A."/>
            <person name="Steindorff A."/>
            <person name="Ohm R.A."/>
            <person name="Martin F."/>
            <person name="Silar P."/>
            <person name="Natvig D.O."/>
            <person name="Lalanne C."/>
            <person name="Gautier V."/>
            <person name="Ament-Velasquez S.L."/>
            <person name="Kruys A."/>
            <person name="Hutchinson M.I."/>
            <person name="Powell A.J."/>
            <person name="Barry K."/>
            <person name="Miller A.N."/>
            <person name="Grigoriev I.V."/>
            <person name="Debuchy R."/>
            <person name="Gladieux P."/>
            <person name="Hiltunen Thoren M."/>
            <person name="Johannesson H."/>
        </authorList>
    </citation>
    <scope>NUCLEOTIDE SEQUENCE</scope>
    <source>
        <strain evidence="3">CBS 757.83</strain>
    </source>
</reference>
<gene>
    <name evidence="3" type="ORF">N658DRAFT_483536</name>
</gene>
<dbReference type="Pfam" id="PF11885">
    <property type="entry name" value="DUF3405"/>
    <property type="match status" value="1"/>
</dbReference>
<protein>
    <recommendedName>
        <fullName evidence="5">Major facilitator superfamily transporter</fullName>
    </recommendedName>
</protein>
<feature type="region of interest" description="Disordered" evidence="1">
    <location>
        <begin position="305"/>
        <end position="327"/>
    </location>
</feature>
<name>A0AAN6Q6T8_9PEZI</name>
<dbReference type="InterPro" id="IPR021822">
    <property type="entry name" value="DUF3405"/>
</dbReference>
<sequence length="770" mass="87027">MERASSFVVRITSSSTSSLFFREDRSLLPRPTHQRSALRVRRALLGNSLYRRLFFWALASIFLLGLALRFTEPRLLRERVHDLTEFHDNAKSREDGEIPTKVVTVLTAGTETPEVPAWSPDMLNWLQFRHLDGFFVGLKALVPHSEYRPEHPRAAGEESPYPFTISYTGLPTPTPFVPQPDYASAEYRSQYHEVKTCYLDKDRKTRVPDTYAYHGVVQGQSEPVIGSHSLLGLRDDVCFDRFGRYGPYGLGYSFDEGGVEVGIDTEKEGSEAVWSRTGKINYENMDWGDAQTRCFESNKKRFVDASASNEPTPAKSGTSSGRPGHKHKIPRTAVVIRSYTGYRWTHHALLNFRALISELALRSGAEYGVHFLLHVRDDNEAIWADPATGQRILNENMPREFHSLCTLWSEDQMRLVYPGHFGSSFSNPSGADIHGVYRSAHLPLQVFAMNHPEYEHFWNWELDMRFLGNYYELFDRLGAWGRQQSRVGAWERSAKYYIPRYHGSWDNFTQVVHDETVASGRPAVFGPVTFPGRVPLRSELGGQSFIPASCARRTERARCGVGEEADLITLNPLFDAEDSGWVFASDVTGYPTDQPPPPRRSAIITASRLSRRLLAAMHEETWRMHHAMFSEMFPAAVALHHGLKAVYAPHPVSLDREWDLHAVDAAFNGGRDGSAGGAGSPFDLRNEHNHKGTSWYYNSEFAGLLWRRWLGYAQYDGRGPGGGRDGAGTLRGGREDEQRADGTGRMCLRSMLVHPIKWELPAEVEGYYKG</sequence>
<dbReference type="Proteomes" id="UP001305647">
    <property type="component" value="Unassembled WGS sequence"/>
</dbReference>
<dbReference type="PANTHER" id="PTHR36205:SF3">
    <property type="entry name" value="MAJOR FACILITATOR SUPERFAMILY TRANSPORTER"/>
    <property type="match status" value="1"/>
</dbReference>
<feature type="compositionally biased region" description="Gly residues" evidence="1">
    <location>
        <begin position="721"/>
        <end position="731"/>
    </location>
</feature>
<dbReference type="PANTHER" id="PTHR36205">
    <property type="entry name" value="CHROMOSOME 19, WHOLE GENOME SHOTGUN SEQUENCE"/>
    <property type="match status" value="1"/>
</dbReference>
<reference evidence="3" key="2">
    <citation type="submission" date="2023-05" db="EMBL/GenBank/DDBJ databases">
        <authorList>
            <consortium name="Lawrence Berkeley National Laboratory"/>
            <person name="Steindorff A."/>
            <person name="Hensen N."/>
            <person name="Bonometti L."/>
            <person name="Westerberg I."/>
            <person name="Brannstrom I.O."/>
            <person name="Guillou S."/>
            <person name="Cros-Aarteil S."/>
            <person name="Calhoun S."/>
            <person name="Haridas S."/>
            <person name="Kuo A."/>
            <person name="Mondo S."/>
            <person name="Pangilinan J."/>
            <person name="Riley R."/>
            <person name="Labutti K."/>
            <person name="Andreopoulos B."/>
            <person name="Lipzen A."/>
            <person name="Chen C."/>
            <person name="Yanf M."/>
            <person name="Daum C."/>
            <person name="Ng V."/>
            <person name="Clum A."/>
            <person name="Ohm R."/>
            <person name="Martin F."/>
            <person name="Silar P."/>
            <person name="Natvig D."/>
            <person name="Lalanne C."/>
            <person name="Gautier V."/>
            <person name="Ament-Velasquez S.L."/>
            <person name="Kruys A."/>
            <person name="Hutchinson M.I."/>
            <person name="Powell A.J."/>
            <person name="Barry K."/>
            <person name="Miller A.N."/>
            <person name="Grigoriev I.V."/>
            <person name="Debuchy R."/>
            <person name="Gladieux P."/>
            <person name="Thoren M.H."/>
            <person name="Johannesson H."/>
        </authorList>
    </citation>
    <scope>NUCLEOTIDE SEQUENCE</scope>
    <source>
        <strain evidence="3">CBS 757.83</strain>
    </source>
</reference>
<comment type="caution">
    <text evidence="3">The sequence shown here is derived from an EMBL/GenBank/DDBJ whole genome shotgun (WGS) entry which is preliminary data.</text>
</comment>
<keyword evidence="2" id="KW-0812">Transmembrane</keyword>
<proteinExistence type="predicted"/>
<feature type="compositionally biased region" description="Basic and acidic residues" evidence="1">
    <location>
        <begin position="732"/>
        <end position="741"/>
    </location>
</feature>
<evidence type="ECO:0008006" key="5">
    <source>
        <dbReference type="Google" id="ProtNLM"/>
    </source>
</evidence>
<evidence type="ECO:0000313" key="4">
    <source>
        <dbReference type="Proteomes" id="UP001305647"/>
    </source>
</evidence>
<dbReference type="AlphaFoldDB" id="A0AAN6Q6T8"/>
<keyword evidence="4" id="KW-1185">Reference proteome</keyword>
<evidence type="ECO:0000256" key="2">
    <source>
        <dbReference type="SAM" id="Phobius"/>
    </source>
</evidence>
<dbReference type="EMBL" id="MU863626">
    <property type="protein sequence ID" value="KAK4104648.1"/>
    <property type="molecule type" value="Genomic_DNA"/>
</dbReference>
<keyword evidence="2" id="KW-0472">Membrane</keyword>
<evidence type="ECO:0000313" key="3">
    <source>
        <dbReference type="EMBL" id="KAK4104648.1"/>
    </source>
</evidence>
<accession>A0AAN6Q6T8</accession>